<dbReference type="PROSITE" id="PS51371">
    <property type="entry name" value="CBS"/>
    <property type="match status" value="1"/>
</dbReference>
<dbReference type="PANTHER" id="PTHR43099:SF5">
    <property type="entry name" value="HLYC_CORC FAMILY TRANSPORTER"/>
    <property type="match status" value="1"/>
</dbReference>
<evidence type="ECO:0000256" key="2">
    <source>
        <dbReference type="SAM" id="Phobius"/>
    </source>
</evidence>
<reference evidence="4" key="1">
    <citation type="submission" date="2019-03" db="EMBL/GenBank/DDBJ databases">
        <title>Lake Tanganyika Metagenome-Assembled Genomes (MAGs).</title>
        <authorList>
            <person name="Tran P."/>
        </authorList>
    </citation>
    <scope>NUCLEOTIDE SEQUENCE</scope>
    <source>
        <strain evidence="4">M_DeepCast_400m_m2_100</strain>
    </source>
</reference>
<dbReference type="Proteomes" id="UP000748308">
    <property type="component" value="Unassembled WGS sequence"/>
</dbReference>
<name>A0A938BMI2_UNCEI</name>
<feature type="transmembrane region" description="Helical" evidence="2">
    <location>
        <begin position="71"/>
        <end position="89"/>
    </location>
</feature>
<dbReference type="AlphaFoldDB" id="A0A938BMI2"/>
<feature type="domain" description="CBS" evidence="3">
    <location>
        <begin position="140"/>
        <end position="205"/>
    </location>
</feature>
<dbReference type="InterPro" id="IPR000644">
    <property type="entry name" value="CBS_dom"/>
</dbReference>
<keyword evidence="2" id="KW-1133">Transmembrane helix</keyword>
<evidence type="ECO:0000259" key="3">
    <source>
        <dbReference type="PROSITE" id="PS51371"/>
    </source>
</evidence>
<dbReference type="Gene3D" id="3.10.580.10">
    <property type="entry name" value="CBS-domain"/>
    <property type="match status" value="1"/>
</dbReference>
<dbReference type="InterPro" id="IPR051676">
    <property type="entry name" value="UPF0053_domain"/>
</dbReference>
<feature type="transmembrane region" description="Helical" evidence="2">
    <location>
        <begin position="42"/>
        <end position="59"/>
    </location>
</feature>
<dbReference type="SUPFAM" id="SSF54631">
    <property type="entry name" value="CBS-domain pair"/>
    <property type="match status" value="1"/>
</dbReference>
<sequence>MTVAGSPAALIAAALALALGALCWQWWRAYRSPQPLDRLPRAPFWTSVTAWVLLGLLLAPAREAEWPARAAAWALPALGLFATALIRLIRAEVPGLVAEERLGGGRRAGARGEPGELDPEDRRLVQRMLSLRRRQAVELMLPLPRAATLRAGATLAEAVEALRARSQWRLPILDAEGRRALGVIESRDLARQALAAAQGLLAPDEAGEDVRRRCQPIPEVGAAQPAADLVVALRGDSHGLVAVVDRQGRVLGFASWDHVFQALVGRRGEEVAL</sequence>
<dbReference type="EMBL" id="VGIY01000248">
    <property type="protein sequence ID" value="MBM3318044.1"/>
    <property type="molecule type" value="Genomic_DNA"/>
</dbReference>
<keyword evidence="2" id="KW-0812">Transmembrane</keyword>
<keyword evidence="2" id="KW-0472">Membrane</keyword>
<dbReference type="InterPro" id="IPR046342">
    <property type="entry name" value="CBS_dom_sf"/>
</dbReference>
<evidence type="ECO:0000256" key="1">
    <source>
        <dbReference type="PROSITE-ProRule" id="PRU00703"/>
    </source>
</evidence>
<organism evidence="4 5">
    <name type="scientific">Eiseniibacteriota bacterium</name>
    <dbReference type="NCBI Taxonomy" id="2212470"/>
    <lineage>
        <taxon>Bacteria</taxon>
        <taxon>Candidatus Eiseniibacteriota</taxon>
    </lineage>
</organism>
<gene>
    <name evidence="4" type="ORF">FJY75_09360</name>
</gene>
<protein>
    <submittedName>
        <fullName evidence="4">CBS domain-containing protein</fullName>
    </submittedName>
</protein>
<dbReference type="PANTHER" id="PTHR43099">
    <property type="entry name" value="UPF0053 PROTEIN YRKA"/>
    <property type="match status" value="1"/>
</dbReference>
<proteinExistence type="predicted"/>
<dbReference type="SMART" id="SM00116">
    <property type="entry name" value="CBS"/>
    <property type="match status" value="1"/>
</dbReference>
<comment type="caution">
    <text evidence="4">The sequence shown here is derived from an EMBL/GenBank/DDBJ whole genome shotgun (WGS) entry which is preliminary data.</text>
</comment>
<keyword evidence="1" id="KW-0129">CBS domain</keyword>
<dbReference type="Pfam" id="PF00571">
    <property type="entry name" value="CBS"/>
    <property type="match status" value="1"/>
</dbReference>
<accession>A0A938BMI2</accession>
<evidence type="ECO:0000313" key="5">
    <source>
        <dbReference type="Proteomes" id="UP000748308"/>
    </source>
</evidence>
<evidence type="ECO:0000313" key="4">
    <source>
        <dbReference type="EMBL" id="MBM3318044.1"/>
    </source>
</evidence>